<gene>
    <name evidence="3" type="ORF">FA13DRAFT_340151</name>
</gene>
<evidence type="ECO:0000256" key="2">
    <source>
        <dbReference type="SAM" id="MobiDB-lite"/>
    </source>
</evidence>
<feature type="compositionally biased region" description="Polar residues" evidence="2">
    <location>
        <begin position="35"/>
        <end position="49"/>
    </location>
</feature>
<keyword evidence="4" id="KW-1185">Reference proteome</keyword>
<protein>
    <submittedName>
        <fullName evidence="3">Uncharacterized protein</fullName>
    </submittedName>
</protein>
<evidence type="ECO:0000313" key="3">
    <source>
        <dbReference type="EMBL" id="TEB31698.1"/>
    </source>
</evidence>
<dbReference type="EMBL" id="QPFP01000018">
    <property type="protein sequence ID" value="TEB31698.1"/>
    <property type="molecule type" value="Genomic_DNA"/>
</dbReference>
<organism evidence="3 4">
    <name type="scientific">Coprinellus micaceus</name>
    <name type="common">Glistening ink-cap mushroom</name>
    <name type="synonym">Coprinus micaceus</name>
    <dbReference type="NCBI Taxonomy" id="71717"/>
    <lineage>
        <taxon>Eukaryota</taxon>
        <taxon>Fungi</taxon>
        <taxon>Dikarya</taxon>
        <taxon>Basidiomycota</taxon>
        <taxon>Agaricomycotina</taxon>
        <taxon>Agaricomycetes</taxon>
        <taxon>Agaricomycetidae</taxon>
        <taxon>Agaricales</taxon>
        <taxon>Agaricineae</taxon>
        <taxon>Psathyrellaceae</taxon>
        <taxon>Coprinellus</taxon>
    </lineage>
</organism>
<feature type="coiled-coil region" evidence="1">
    <location>
        <begin position="143"/>
        <end position="170"/>
    </location>
</feature>
<evidence type="ECO:0000256" key="1">
    <source>
        <dbReference type="SAM" id="Coils"/>
    </source>
</evidence>
<name>A0A4Y7TCP6_COPMI</name>
<evidence type="ECO:0000313" key="4">
    <source>
        <dbReference type="Proteomes" id="UP000298030"/>
    </source>
</evidence>
<reference evidence="3 4" key="1">
    <citation type="journal article" date="2019" name="Nat. Ecol. Evol.">
        <title>Megaphylogeny resolves global patterns of mushroom evolution.</title>
        <authorList>
            <person name="Varga T."/>
            <person name="Krizsan K."/>
            <person name="Foldi C."/>
            <person name="Dima B."/>
            <person name="Sanchez-Garcia M."/>
            <person name="Sanchez-Ramirez S."/>
            <person name="Szollosi G.J."/>
            <person name="Szarkandi J.G."/>
            <person name="Papp V."/>
            <person name="Albert L."/>
            <person name="Andreopoulos W."/>
            <person name="Angelini C."/>
            <person name="Antonin V."/>
            <person name="Barry K.W."/>
            <person name="Bougher N.L."/>
            <person name="Buchanan P."/>
            <person name="Buyck B."/>
            <person name="Bense V."/>
            <person name="Catcheside P."/>
            <person name="Chovatia M."/>
            <person name="Cooper J."/>
            <person name="Damon W."/>
            <person name="Desjardin D."/>
            <person name="Finy P."/>
            <person name="Geml J."/>
            <person name="Haridas S."/>
            <person name="Hughes K."/>
            <person name="Justo A."/>
            <person name="Karasinski D."/>
            <person name="Kautmanova I."/>
            <person name="Kiss B."/>
            <person name="Kocsube S."/>
            <person name="Kotiranta H."/>
            <person name="LaButti K.M."/>
            <person name="Lechner B.E."/>
            <person name="Liimatainen K."/>
            <person name="Lipzen A."/>
            <person name="Lukacs Z."/>
            <person name="Mihaltcheva S."/>
            <person name="Morgado L.N."/>
            <person name="Niskanen T."/>
            <person name="Noordeloos M.E."/>
            <person name="Ohm R.A."/>
            <person name="Ortiz-Santana B."/>
            <person name="Ovrebo C."/>
            <person name="Racz N."/>
            <person name="Riley R."/>
            <person name="Savchenko A."/>
            <person name="Shiryaev A."/>
            <person name="Soop K."/>
            <person name="Spirin V."/>
            <person name="Szebenyi C."/>
            <person name="Tomsovsky M."/>
            <person name="Tulloss R.E."/>
            <person name="Uehling J."/>
            <person name="Grigoriev I.V."/>
            <person name="Vagvolgyi C."/>
            <person name="Papp T."/>
            <person name="Martin F.M."/>
            <person name="Miettinen O."/>
            <person name="Hibbett D.S."/>
            <person name="Nagy L.G."/>
        </authorList>
    </citation>
    <scope>NUCLEOTIDE SEQUENCE [LARGE SCALE GENOMIC DNA]</scope>
    <source>
        <strain evidence="3 4">FP101781</strain>
    </source>
</reference>
<proteinExistence type="predicted"/>
<keyword evidence="1" id="KW-0175">Coiled coil</keyword>
<dbReference type="AlphaFoldDB" id="A0A4Y7TCP6"/>
<accession>A0A4Y7TCP6</accession>
<comment type="caution">
    <text evidence="3">The sequence shown here is derived from an EMBL/GenBank/DDBJ whole genome shotgun (WGS) entry which is preliminary data.</text>
</comment>
<sequence>MDPHKAQHGQHPMLSAGLIPSDIERSASAPPCSGSLEQPTQTLGNQSGEVSHWKGASQNDIGQGNFAGRDIYVQNTGGVDNFDKIFEAGREKGRQERDRDYLDRERAQREQEMRLYGREIDLSDREGDLSVREKAFSERESRLSLREKQMAKLEEELRALKRALSVSSKDDLLACQYAPDLVKVFGAEYAPGLDQILPSFNFAEGEENFNSLVIPFAPFYGGLDRKRIRWLPDHLKIAIASVVRRLQRARLEKALDWDSVENTLANMSQVEKGDSDDTEYRNIFASIDIPMHADWRRSVGEWALSVLGMPENGVNLADSLAGTLGKGYPSGGSYPTSPLERKPLLDITALRFPLDNRRSFSMLHLQLNVLVYRKKWRVSKGERRIKLEADLRASGFFHPRDSVIASMDSDNKRRAIETAEGLFE</sequence>
<dbReference type="Proteomes" id="UP000298030">
    <property type="component" value="Unassembled WGS sequence"/>
</dbReference>
<feature type="region of interest" description="Disordered" evidence="2">
    <location>
        <begin position="22"/>
        <end position="65"/>
    </location>
</feature>